<evidence type="ECO:0008006" key="3">
    <source>
        <dbReference type="Google" id="ProtNLM"/>
    </source>
</evidence>
<proteinExistence type="predicted"/>
<dbReference type="RefSeq" id="XP_001425151.1">
    <property type="nucleotide sequence ID" value="XM_001425114.1"/>
</dbReference>
<protein>
    <recommendedName>
        <fullName evidence="3">Transmembrane protein</fullName>
    </recommendedName>
</protein>
<name>A0BGT6_PARTE</name>
<dbReference type="GeneID" id="5010935"/>
<reference evidence="1 2" key="1">
    <citation type="journal article" date="2006" name="Nature">
        <title>Global trends of whole-genome duplications revealed by the ciliate Paramecium tetraurelia.</title>
        <authorList>
            <consortium name="Genoscope"/>
            <person name="Aury J.-M."/>
            <person name="Jaillon O."/>
            <person name="Duret L."/>
            <person name="Noel B."/>
            <person name="Jubin C."/>
            <person name="Porcel B.M."/>
            <person name="Segurens B."/>
            <person name="Daubin V."/>
            <person name="Anthouard V."/>
            <person name="Aiach N."/>
            <person name="Arnaiz O."/>
            <person name="Billaut A."/>
            <person name="Beisson J."/>
            <person name="Blanc I."/>
            <person name="Bouhouche K."/>
            <person name="Camara F."/>
            <person name="Duharcourt S."/>
            <person name="Guigo R."/>
            <person name="Gogendeau D."/>
            <person name="Katinka M."/>
            <person name="Keller A.-M."/>
            <person name="Kissmehl R."/>
            <person name="Klotz C."/>
            <person name="Koll F."/>
            <person name="Le Moue A."/>
            <person name="Lepere C."/>
            <person name="Malinsky S."/>
            <person name="Nowacki M."/>
            <person name="Nowak J.K."/>
            <person name="Plattner H."/>
            <person name="Poulain J."/>
            <person name="Ruiz F."/>
            <person name="Serrano V."/>
            <person name="Zagulski M."/>
            <person name="Dessen P."/>
            <person name="Betermier M."/>
            <person name="Weissenbach J."/>
            <person name="Scarpelli C."/>
            <person name="Schachter V."/>
            <person name="Sperling L."/>
            <person name="Meyer E."/>
            <person name="Cohen J."/>
            <person name="Wincker P."/>
        </authorList>
    </citation>
    <scope>NUCLEOTIDE SEQUENCE [LARGE SCALE GENOMIC DNA]</scope>
    <source>
        <strain evidence="1 2">Stock d4-2</strain>
    </source>
</reference>
<dbReference type="HOGENOM" id="CLU_1942145_0_0_1"/>
<organism evidence="1 2">
    <name type="scientific">Paramecium tetraurelia</name>
    <dbReference type="NCBI Taxonomy" id="5888"/>
    <lineage>
        <taxon>Eukaryota</taxon>
        <taxon>Sar</taxon>
        <taxon>Alveolata</taxon>
        <taxon>Ciliophora</taxon>
        <taxon>Intramacronucleata</taxon>
        <taxon>Oligohymenophorea</taxon>
        <taxon>Peniculida</taxon>
        <taxon>Parameciidae</taxon>
        <taxon>Paramecium</taxon>
    </lineage>
</organism>
<dbReference type="KEGG" id="ptm:GSPATT00028788001"/>
<dbReference type="InParanoid" id="A0BGT6"/>
<evidence type="ECO:0000313" key="2">
    <source>
        <dbReference type="Proteomes" id="UP000000600"/>
    </source>
</evidence>
<dbReference type="Proteomes" id="UP000000600">
    <property type="component" value="Unassembled WGS sequence"/>
</dbReference>
<gene>
    <name evidence="1" type="ORF">GSPATT00028788001</name>
</gene>
<dbReference type="EMBL" id="CT867993">
    <property type="protein sequence ID" value="CAK57753.1"/>
    <property type="molecule type" value="Genomic_DNA"/>
</dbReference>
<dbReference type="AlphaFoldDB" id="A0BGT6"/>
<accession>A0BGT6</accession>
<keyword evidence="2" id="KW-1185">Reference proteome</keyword>
<sequence length="130" mass="15296">MKDESFSRKIVSTQNCVNNQDQDEKIKPVILQNLSNFAHLGCFSKDKQNKTLQLVQKKKKAVNGRTQRQKQRISIQMFKIQLQHQRLCSLLSLLTILMLKHSKQLQSQIVKFIFDKSFDQISQKIFINMM</sequence>
<evidence type="ECO:0000313" key="1">
    <source>
        <dbReference type="EMBL" id="CAK57753.1"/>
    </source>
</evidence>